<evidence type="ECO:0000313" key="3">
    <source>
        <dbReference type="EMBL" id="TWT36592.1"/>
    </source>
</evidence>
<reference evidence="3 4" key="1">
    <citation type="submission" date="2019-02" db="EMBL/GenBank/DDBJ databases">
        <title>Deep-cultivation of Planctomycetes and their phenomic and genomic characterization uncovers novel biology.</title>
        <authorList>
            <person name="Wiegand S."/>
            <person name="Jogler M."/>
            <person name="Boedeker C."/>
            <person name="Pinto D."/>
            <person name="Vollmers J."/>
            <person name="Rivas-Marin E."/>
            <person name="Kohn T."/>
            <person name="Peeters S.H."/>
            <person name="Heuer A."/>
            <person name="Rast P."/>
            <person name="Oberbeckmann S."/>
            <person name="Bunk B."/>
            <person name="Jeske O."/>
            <person name="Meyerdierks A."/>
            <person name="Storesund J.E."/>
            <person name="Kallscheuer N."/>
            <person name="Luecker S."/>
            <person name="Lage O.M."/>
            <person name="Pohl T."/>
            <person name="Merkel B.J."/>
            <person name="Hornburger P."/>
            <person name="Mueller R.-W."/>
            <person name="Bruemmer F."/>
            <person name="Labrenz M."/>
            <person name="Spormann A.M."/>
            <person name="Op Den Camp H."/>
            <person name="Overmann J."/>
            <person name="Amann R."/>
            <person name="Jetten M.S.M."/>
            <person name="Mascher T."/>
            <person name="Medema M.H."/>
            <person name="Devos D.P."/>
            <person name="Kaster A.-K."/>
            <person name="Ovreas L."/>
            <person name="Rohde M."/>
            <person name="Galperin M.Y."/>
            <person name="Jogler C."/>
        </authorList>
    </citation>
    <scope>NUCLEOTIDE SEQUENCE [LARGE SCALE GENOMIC DNA]</scope>
    <source>
        <strain evidence="3 4">KOR34</strain>
    </source>
</reference>
<dbReference type="Pfam" id="PF08757">
    <property type="entry name" value="CotH"/>
    <property type="match status" value="1"/>
</dbReference>
<dbReference type="InterPro" id="IPR036415">
    <property type="entry name" value="Lamin_tail_dom_sf"/>
</dbReference>
<dbReference type="OrthoDB" id="9809781at2"/>
<organism evidence="3 4">
    <name type="scientific">Posidoniimonas corsicana</name>
    <dbReference type="NCBI Taxonomy" id="1938618"/>
    <lineage>
        <taxon>Bacteria</taxon>
        <taxon>Pseudomonadati</taxon>
        <taxon>Planctomycetota</taxon>
        <taxon>Planctomycetia</taxon>
        <taxon>Pirellulales</taxon>
        <taxon>Lacipirellulaceae</taxon>
        <taxon>Posidoniimonas</taxon>
    </lineage>
</organism>
<dbReference type="PANTHER" id="PTHR40050">
    <property type="entry name" value="INNER SPORE COAT PROTEIN H"/>
    <property type="match status" value="1"/>
</dbReference>
<feature type="compositionally biased region" description="Low complexity" evidence="1">
    <location>
        <begin position="1351"/>
        <end position="1366"/>
    </location>
</feature>
<dbReference type="GO" id="GO:0000272">
    <property type="term" value="P:polysaccharide catabolic process"/>
    <property type="evidence" value="ECO:0007669"/>
    <property type="project" value="InterPro"/>
</dbReference>
<accession>A0A5C5VG30</accession>
<dbReference type="EMBL" id="SIHJ01000001">
    <property type="protein sequence ID" value="TWT36592.1"/>
    <property type="molecule type" value="Genomic_DNA"/>
</dbReference>
<gene>
    <name evidence="3" type="ORF">KOR34_14980</name>
</gene>
<dbReference type="SUPFAM" id="SSF74853">
    <property type="entry name" value="Lamin A/C globular tail domain"/>
    <property type="match status" value="2"/>
</dbReference>
<evidence type="ECO:0000256" key="1">
    <source>
        <dbReference type="SAM" id="MobiDB-lite"/>
    </source>
</evidence>
<dbReference type="Pfam" id="PF00932">
    <property type="entry name" value="LTD"/>
    <property type="match status" value="2"/>
</dbReference>
<evidence type="ECO:0000313" key="4">
    <source>
        <dbReference type="Proteomes" id="UP000316714"/>
    </source>
</evidence>
<dbReference type="InterPro" id="IPR013783">
    <property type="entry name" value="Ig-like_fold"/>
</dbReference>
<keyword evidence="4" id="KW-1185">Reference proteome</keyword>
<comment type="caution">
    <text evidence="3">The sequence shown here is derived from an EMBL/GenBank/DDBJ whole genome shotgun (WGS) entry which is preliminary data.</text>
</comment>
<dbReference type="PROSITE" id="PS51841">
    <property type="entry name" value="LTD"/>
    <property type="match status" value="2"/>
</dbReference>
<dbReference type="Gene3D" id="1.10.1330.10">
    <property type="entry name" value="Dockerin domain"/>
    <property type="match status" value="1"/>
</dbReference>
<dbReference type="Proteomes" id="UP000316714">
    <property type="component" value="Unassembled WGS sequence"/>
</dbReference>
<dbReference type="Gene3D" id="2.60.40.10">
    <property type="entry name" value="Immunoglobulins"/>
    <property type="match status" value="1"/>
</dbReference>
<dbReference type="PANTHER" id="PTHR40050:SF1">
    <property type="entry name" value="INNER SPORE COAT PROTEIN H"/>
    <property type="match status" value="1"/>
</dbReference>
<feature type="domain" description="LTD" evidence="2">
    <location>
        <begin position="347"/>
        <end position="472"/>
    </location>
</feature>
<dbReference type="InterPro" id="IPR036439">
    <property type="entry name" value="Dockerin_dom_sf"/>
</dbReference>
<sequence length="1548" mass="167366">MRQWRRKSTRSRTQDAASRVRRARRFEVLESRVLLAGDVVMYNDHVTGAETHPFVTGYAAFGNNSGQLVDSQSGAATSITLSTTSLGASYESVTGLPANGTDAANTFNGWIDFSSAAGASIALTGGDRYVHAFSGLSSDRSYEFTGTSVRGNAGYTNRWTLITLVGAESFSLDHSTGIGVVTDGLPANQVALWTGENHLEDQGFVVGWSDIDPGADGEFEVVSEQYLGATPGVGSGTATGGSKGYALTAIQLVESDPTFHVVGTNPVDGAALTSAPTSYIVHLSEPLAAASLDASDLEVDGVPAVSATIIDADSIEFALPVVAGDGLHTVTIAEGALLGSDSGLPNSPFSGTFATLSGGGIVINEIGYDVGDDSKPWEFIELLNVSDEAIDISGWSLDEAVRYTLPAGVVLQSGEHLVIAQNPSEFTSQFGVPVLGPFDGRLSNSGETIELRDDNGDKQDEVDYQLGYPWPTVGDIEGYSIQLISPLLENDLGGSWRSAPATPRASNSVFAINAPPQTRKVDHFPVSPRSGEDVTITVKATDPEGVATVALQYQLVEPGDYIPIDDPRYATSWTTLPMTDDGAGGDVSPGDDIYTAVLPGDLQLHRRLVRYRVVAADSLGESVTVPYADDGQRNFAYFVYDDTPDWTGAVRPGQTQEVTYDGELLDSVATYHLITTREAHEDSQFIPDSSRFSGYGGSEYLWNGALVYDGVVYDHIRYRARGGVWRYAMGKNMWKFDFNRGHDFQARDDYGETYDSSWTKLNLSAIISQGFSQHRGEQGLFESVGFKLFNMAGVASPNTNYVSFRIIESADETGADQYSGDFQGLYLAVEQLNDNFLEQHGLPDGNLYKMENGTGVGGIGGELSNQGDYPEVNDSSDLIAFKTTYESGPQTAEWWEQNLNLESYYSYRSILEAIHHYDTGYGKNYYYYHNPETGKWETLPWDLDLTWADNQYGNGAEPFRDRVLAFGSYAQAYRNRMREIRDLLYNEEQVSLLVDESSSFVFTDGQASLVDADRAMWDYNPILVSSYVNPGQAGHGRFYAGGGSVPPAGSYAGMKQVLVDYSITRGAWIDQNILTDESTIPETPTLTYTGQAGFALGGWEFTTTDFPGSPTAFGAMEWRIAEVSNPNTPGFDPSSPWKYEIDAVWESGELDSFQDSITVGAGQFEEGRTYRARVRMMDSRDRWSHWSDPIEFIAGPPVSVPTLAITELHYHPNNPSLLDESDQEFIEILNMGPQTVDLSGVQITDFSNTPYVLADGLSLEPNEYIIVARNPAVFQSIYGTEIDLAPGGYADANLSNGGETLSLFAANGVQILSFTYDDAAPWPEAPDGNGPSLEIIDPYGDPNDPTNWRASTNDGGSPGDDGNSTPTLAGDYDRSGMVDQLDYQLWRSQYGQSPAAAGDGADGNFDGVVDSADYTVWRDNLGASHADLPEAAQTAFVSPSVRIEDSEGELESPLPADRDPTPADIVFGSIADLEIPSAPPEIDAALPLPAVSDSLLQILARQQRDSVVLDSYRTEVDALSIGGERSEADEQEEDEARSSVANPLGSAF</sequence>
<feature type="region of interest" description="Disordered" evidence="1">
    <location>
        <begin position="1322"/>
        <end position="1374"/>
    </location>
</feature>
<feature type="region of interest" description="Disordered" evidence="1">
    <location>
        <begin position="1518"/>
        <end position="1548"/>
    </location>
</feature>
<evidence type="ECO:0000259" key="2">
    <source>
        <dbReference type="PROSITE" id="PS51841"/>
    </source>
</evidence>
<name>A0A5C5VG30_9BACT</name>
<proteinExistence type="predicted"/>
<dbReference type="InterPro" id="IPR001322">
    <property type="entry name" value="Lamin_tail_dom"/>
</dbReference>
<protein>
    <submittedName>
        <fullName evidence="3">CotH protein</fullName>
    </submittedName>
</protein>
<dbReference type="Gene3D" id="2.60.40.1260">
    <property type="entry name" value="Lamin Tail domain"/>
    <property type="match status" value="1"/>
</dbReference>
<feature type="domain" description="LTD" evidence="2">
    <location>
        <begin position="1191"/>
        <end position="1318"/>
    </location>
</feature>
<dbReference type="InterPro" id="IPR014867">
    <property type="entry name" value="Spore_coat_CotH_CotH2/3/7"/>
</dbReference>